<dbReference type="RefSeq" id="YP_009483064.1">
    <property type="nucleotide sequence ID" value="NC_037667.1"/>
</dbReference>
<evidence type="ECO:0000313" key="2">
    <source>
        <dbReference type="EMBL" id="AVK74795.1"/>
    </source>
</evidence>
<dbReference type="KEGG" id="vg:36843936"/>
<gene>
    <name evidence="2" type="ORF">pqer_cds_373</name>
</gene>
<proteinExistence type="predicted"/>
<reference evidence="2" key="1">
    <citation type="journal article" date="2018" name="Nat. Commun.">
        <title>Diversity and evolution of the emerging Pandoraviridae family.</title>
        <authorList>
            <person name="Legendre M."/>
            <person name="Fabre E."/>
            <person name="Poirot O."/>
            <person name="Jeudy S."/>
            <person name="Lartigue A."/>
            <person name="Alempic J.M."/>
            <person name="Beucher L."/>
            <person name="Philippe N."/>
            <person name="Bertaux L."/>
            <person name="Christo-Foroux E."/>
            <person name="Labadie K."/>
            <person name="Coute Y."/>
            <person name="Abergel C."/>
            <person name="Claverie J.M."/>
        </authorList>
    </citation>
    <scope>NUCLEOTIDE SEQUENCE [LARGE SCALE GENOMIC DNA]</scope>
    <source>
        <strain evidence="2">Quercus</strain>
    </source>
</reference>
<name>A0A2U7U8T5_9VIRU</name>
<dbReference type="GeneID" id="36843936"/>
<sequence>MAYYDPDSFLGNDAFLGMEPDALPTAYARAPNDRQLATANNGRGFQGLAQPPTRRRTARVRTTNPRTNAGAFFGLAGNALSPYEEQSAPLSGGFAALNILNEQPANPATA</sequence>
<feature type="region of interest" description="Disordered" evidence="1">
    <location>
        <begin position="37"/>
        <end position="68"/>
    </location>
</feature>
<dbReference type="Proteomes" id="UP000248852">
    <property type="component" value="Segment"/>
</dbReference>
<evidence type="ECO:0000256" key="1">
    <source>
        <dbReference type="SAM" id="MobiDB-lite"/>
    </source>
</evidence>
<organism evidence="2">
    <name type="scientific">Pandoravirus quercus</name>
    <dbReference type="NCBI Taxonomy" id="2107709"/>
    <lineage>
        <taxon>Viruses</taxon>
        <taxon>Pandoravirus</taxon>
    </lineage>
</organism>
<dbReference type="EMBL" id="MG011689">
    <property type="protein sequence ID" value="AVK74795.1"/>
    <property type="molecule type" value="Genomic_DNA"/>
</dbReference>
<accession>A0A2U7U8T5</accession>
<protein>
    <submittedName>
        <fullName evidence="2">Uncharacterized protein</fullName>
    </submittedName>
</protein>